<evidence type="ECO:0000313" key="1">
    <source>
        <dbReference type="EMBL" id="PNH12776.1"/>
    </source>
</evidence>
<dbReference type="OrthoDB" id="578178at2759"/>
<proteinExistence type="predicted"/>
<sequence>MSLLLSDRTLRRVGWFDSGISKFGDAEAQQRVSNEFYLGGLNDGDAVMSTTWAGGRGTARRRDPTWRRAFYKLTACNAKLLEMVEEALGLFGASSTNGNVRLNAPADRGSTAGLHNQGTASHTLYCAERAKVVAYCQFMIRRSVRRYRAAVLLLSWATKTSGSCLRTDHLLQLIKWEQMHGRESTQDQADWEVLGAPSPGEYLPLHRLRGVDGEDDMTLAQQAQLLAAGGWTDQQFRAYVAGLFDADGSVFLAYAKNAFRLYSNIAQWSCPDLLAAIRDRLGYGTISCGKLLFYGPNAVRFWEEVVLPYGVSHVHRYGTYHLLACRGGHTIRSDVGTSPCAWHEDGGRLSSKAEGAPEQWVGDDKVWTNWATAMEDWTGTERPDWAM</sequence>
<dbReference type="SUPFAM" id="SSF55608">
    <property type="entry name" value="Homing endonucleases"/>
    <property type="match status" value="1"/>
</dbReference>
<dbReference type="Proteomes" id="UP000236333">
    <property type="component" value="Unassembled WGS sequence"/>
</dbReference>
<name>A0A2J8AJS4_9CHLO</name>
<protein>
    <submittedName>
        <fullName evidence="1">Uncharacterized protein</fullName>
    </submittedName>
</protein>
<dbReference type="AlphaFoldDB" id="A0A2J8AJS4"/>
<organism evidence="1 2">
    <name type="scientific">Tetrabaena socialis</name>
    <dbReference type="NCBI Taxonomy" id="47790"/>
    <lineage>
        <taxon>Eukaryota</taxon>
        <taxon>Viridiplantae</taxon>
        <taxon>Chlorophyta</taxon>
        <taxon>core chlorophytes</taxon>
        <taxon>Chlorophyceae</taxon>
        <taxon>CS clade</taxon>
        <taxon>Chlamydomonadales</taxon>
        <taxon>Tetrabaenaceae</taxon>
        <taxon>Tetrabaena</taxon>
    </lineage>
</organism>
<gene>
    <name evidence="1" type="ORF">TSOC_000304</name>
</gene>
<evidence type="ECO:0000313" key="2">
    <source>
        <dbReference type="Proteomes" id="UP000236333"/>
    </source>
</evidence>
<comment type="caution">
    <text evidence="1">The sequence shown here is derived from an EMBL/GenBank/DDBJ whole genome shotgun (WGS) entry which is preliminary data.</text>
</comment>
<dbReference type="EMBL" id="PGGS01000004">
    <property type="protein sequence ID" value="PNH12776.1"/>
    <property type="molecule type" value="Genomic_DNA"/>
</dbReference>
<accession>A0A2J8AJS4</accession>
<keyword evidence="2" id="KW-1185">Reference proteome</keyword>
<dbReference type="InterPro" id="IPR027434">
    <property type="entry name" value="Homing_endonucl"/>
</dbReference>
<dbReference type="Gene3D" id="3.10.28.10">
    <property type="entry name" value="Homing endonucleases"/>
    <property type="match status" value="1"/>
</dbReference>
<reference evidence="1 2" key="1">
    <citation type="journal article" date="2017" name="Mol. Biol. Evol.">
        <title>The 4-celled Tetrabaena socialis nuclear genome reveals the essential components for genetic control of cell number at the origin of multicellularity in the volvocine lineage.</title>
        <authorList>
            <person name="Featherston J."/>
            <person name="Arakaki Y."/>
            <person name="Hanschen E.R."/>
            <person name="Ferris P.J."/>
            <person name="Michod R.E."/>
            <person name="Olson B.J.S.C."/>
            <person name="Nozaki H."/>
            <person name="Durand P.M."/>
        </authorList>
    </citation>
    <scope>NUCLEOTIDE SEQUENCE [LARGE SCALE GENOMIC DNA]</scope>
    <source>
        <strain evidence="1 2">NIES-571</strain>
    </source>
</reference>